<dbReference type="EMBL" id="JASKHM010000016">
    <property type="protein sequence ID" value="MEQ4485673.1"/>
    <property type="molecule type" value="Genomic_DNA"/>
</dbReference>
<name>A0ABV1L074_9BACL</name>
<comment type="caution">
    <text evidence="1">The sequence shown here is derived from an EMBL/GenBank/DDBJ whole genome shotgun (WGS) entry which is preliminary data.</text>
</comment>
<evidence type="ECO:0000313" key="1">
    <source>
        <dbReference type="EMBL" id="MEQ4485673.1"/>
    </source>
</evidence>
<evidence type="ECO:0000313" key="2">
    <source>
        <dbReference type="Proteomes" id="UP001493487"/>
    </source>
</evidence>
<accession>A0ABV1L074</accession>
<proteinExistence type="predicted"/>
<sequence length="55" mass="6321">MGLLAKKIDQHLFVSNRSDKVNETSDVLGLHKPKWINEITVLFPTEDGEQRIMLD</sequence>
<dbReference type="RefSeq" id="WP_232187939.1">
    <property type="nucleotide sequence ID" value="NZ_JAIOAP010000015.1"/>
</dbReference>
<protein>
    <submittedName>
        <fullName evidence="1">Uncharacterized protein</fullName>
    </submittedName>
</protein>
<reference evidence="1 2" key="1">
    <citation type="journal article" date="2023" name="Genome Announc.">
        <title>Pan-Genome Analyses of the Genus Cohnella and Proposal of the Novel Species Cohnella silvisoli sp. nov., Isolated from Forest Soil.</title>
        <authorList>
            <person name="Wang C."/>
            <person name="Mao L."/>
            <person name="Bao G."/>
            <person name="Zhu H."/>
        </authorList>
    </citation>
    <scope>NUCLEOTIDE SEQUENCE [LARGE SCALE GENOMIC DNA]</scope>
    <source>
        <strain evidence="1 2">NL03-T5-1</strain>
    </source>
</reference>
<dbReference type="Proteomes" id="UP001493487">
    <property type="component" value="Unassembled WGS sequence"/>
</dbReference>
<keyword evidence="2" id="KW-1185">Reference proteome</keyword>
<organism evidence="1 2">
    <name type="scientific">Cohnella silvisoli</name>
    <dbReference type="NCBI Taxonomy" id="2873699"/>
    <lineage>
        <taxon>Bacteria</taxon>
        <taxon>Bacillati</taxon>
        <taxon>Bacillota</taxon>
        <taxon>Bacilli</taxon>
        <taxon>Bacillales</taxon>
        <taxon>Paenibacillaceae</taxon>
        <taxon>Cohnella</taxon>
    </lineage>
</organism>
<gene>
    <name evidence="1" type="ORF">QJS35_25120</name>
</gene>